<feature type="region of interest" description="Disordered" evidence="1">
    <location>
        <begin position="257"/>
        <end position="289"/>
    </location>
</feature>
<gene>
    <name evidence="3" type="primary">AtMg00820_55</name>
    <name evidence="3" type="ORF">CK203_079232</name>
</gene>
<evidence type="ECO:0000259" key="2">
    <source>
        <dbReference type="Pfam" id="PF07727"/>
    </source>
</evidence>
<dbReference type="Pfam" id="PF14223">
    <property type="entry name" value="Retrotran_gag_2"/>
    <property type="match status" value="1"/>
</dbReference>
<feature type="compositionally biased region" description="Low complexity" evidence="1">
    <location>
        <begin position="216"/>
        <end position="226"/>
    </location>
</feature>
<feature type="region of interest" description="Disordered" evidence="1">
    <location>
        <begin position="425"/>
        <end position="446"/>
    </location>
</feature>
<evidence type="ECO:0000313" key="3">
    <source>
        <dbReference type="EMBL" id="RVW57312.1"/>
    </source>
</evidence>
<feature type="domain" description="Reverse transcriptase Ty1/copia-type" evidence="2">
    <location>
        <begin position="529"/>
        <end position="602"/>
    </location>
</feature>
<protein>
    <submittedName>
        <fullName evidence="3">Putative mitochondrial protein</fullName>
    </submittedName>
</protein>
<name>A0A438FBE8_VITVI</name>
<evidence type="ECO:0000256" key="1">
    <source>
        <dbReference type="SAM" id="MobiDB-lite"/>
    </source>
</evidence>
<dbReference type="Pfam" id="PF07727">
    <property type="entry name" value="RVT_2"/>
    <property type="match status" value="1"/>
</dbReference>
<dbReference type="AlphaFoldDB" id="A0A438FBE8"/>
<dbReference type="PANTHER" id="PTHR47481:SF31">
    <property type="entry name" value="OS01G0873500 PROTEIN"/>
    <property type="match status" value="1"/>
</dbReference>
<feature type="compositionally biased region" description="Pro residues" evidence="1">
    <location>
        <begin position="431"/>
        <end position="442"/>
    </location>
</feature>
<feature type="region of interest" description="Disordered" evidence="1">
    <location>
        <begin position="207"/>
        <end position="230"/>
    </location>
</feature>
<sequence>MASSTQTTPEIVSSQVTSTLNMSMLNHPLPIKLDRDNYILWHTQMENVIYANGFEDHIEDLKPCPPKIISIGEVNPDFLVWRRYDRMILSWIYSSLTPDVMGQIVGLRTSHEAWTALQQSFSASTKARTMQLRLAFQTTKKGPLTMMEYIQKLKHIYDILVAIGEQVPKNDQILQLLSGLGTEYNPIRLHLQTTVAEEDLLIANIATHNRPRRSQSSKPSQGKPPQSFMPTHNLTLFQIHDSNILKDIALTDSTIIDPGQITDHRPHAPTSSTSQTGPIPPAQAIMAAPSPTSTDSWFLDSGATHHLSHTAVNIHNGIPYNGTDSVMVGNDLWGPAPVPSSTGARHFCCSWMITLNHGGEFTALTRFLSLHDISTLTNFSHSPYPVSFLVMQHFTKTLTSPSHQSSHFPVTPAFPFPPSPILFPSTTSSPPTIPSEPTPTSPPASSLSLPPLIQVPFVDEAAEISTASLQDSTAPIPSHPMITRSKSGICKKKTYPTSLIAEPRTVKQALQDPKWKLAMEQEYQALLKNQTWSLVPPPSNAKIIGCKWVFKLKHKPDGSIDRYKARLVAQGFHQTYDMDFFETFSPVVKPCTIRLVLSIVVSSN</sequence>
<accession>A0A438FBE8</accession>
<comment type="caution">
    <text evidence="3">The sequence shown here is derived from an EMBL/GenBank/DDBJ whole genome shotgun (WGS) entry which is preliminary data.</text>
</comment>
<dbReference type="PANTHER" id="PTHR47481">
    <property type="match status" value="1"/>
</dbReference>
<evidence type="ECO:0000313" key="4">
    <source>
        <dbReference type="Proteomes" id="UP000288805"/>
    </source>
</evidence>
<dbReference type="Proteomes" id="UP000288805">
    <property type="component" value="Unassembled WGS sequence"/>
</dbReference>
<reference evidence="3 4" key="1">
    <citation type="journal article" date="2018" name="PLoS Genet.">
        <title>Population sequencing reveals clonal diversity and ancestral inbreeding in the grapevine cultivar Chardonnay.</title>
        <authorList>
            <person name="Roach M.J."/>
            <person name="Johnson D.L."/>
            <person name="Bohlmann J."/>
            <person name="van Vuuren H.J."/>
            <person name="Jones S.J."/>
            <person name="Pretorius I.S."/>
            <person name="Schmidt S.A."/>
            <person name="Borneman A.R."/>
        </authorList>
    </citation>
    <scope>NUCLEOTIDE SEQUENCE [LARGE SCALE GENOMIC DNA]</scope>
    <source>
        <strain evidence="4">cv. Chardonnay</strain>
        <tissue evidence="3">Leaf</tissue>
    </source>
</reference>
<organism evidence="3 4">
    <name type="scientific">Vitis vinifera</name>
    <name type="common">Grape</name>
    <dbReference type="NCBI Taxonomy" id="29760"/>
    <lineage>
        <taxon>Eukaryota</taxon>
        <taxon>Viridiplantae</taxon>
        <taxon>Streptophyta</taxon>
        <taxon>Embryophyta</taxon>
        <taxon>Tracheophyta</taxon>
        <taxon>Spermatophyta</taxon>
        <taxon>Magnoliopsida</taxon>
        <taxon>eudicotyledons</taxon>
        <taxon>Gunneridae</taxon>
        <taxon>Pentapetalae</taxon>
        <taxon>rosids</taxon>
        <taxon>Vitales</taxon>
        <taxon>Vitaceae</taxon>
        <taxon>Viteae</taxon>
        <taxon>Vitis</taxon>
    </lineage>
</organism>
<dbReference type="InterPro" id="IPR013103">
    <property type="entry name" value="RVT_2"/>
</dbReference>
<proteinExistence type="predicted"/>
<dbReference type="EMBL" id="QGNW01001057">
    <property type="protein sequence ID" value="RVW57312.1"/>
    <property type="molecule type" value="Genomic_DNA"/>
</dbReference>